<protein>
    <submittedName>
        <fullName evidence="1">Uncharacterized protein</fullName>
    </submittedName>
</protein>
<dbReference type="Proteomes" id="UP000294901">
    <property type="component" value="Unassembled WGS sequence"/>
</dbReference>
<sequence>MTSNDGDAVLPPGLLPIPTVADPDLCTVLADLVADPRRRIDIVCGPDDAGKSTLLRHLAPACRRSGLRAQLVDLSLVEWRELLRQADTNIVLIDHLDRIPERDQFQAAFTILDRVLPAMFASGLSRLILAYGAEWRRRFQRAYRVRPESLLRGGTPGIAVAVHEIRPFTSTELADVCKQIGLTPEDFDDPALRCSGVLAMASELAREHTTLIGSVLRDLLAHRWIETANDASARIVRQGLWDLMGTRMLLTGEFALGGEEVTAALGPGFTWDIVRAQIGGPLRWEDNQVQSDRPAWSDVAGARALRTLLTGHSRDTISRPPRTSVLKALVDISDRGELKADVHQKLIALRGNDFASSGYLGPVIGTLSAQLSADAALIFQDLSLQGPDPERLRPIGAEVATQVEQALVRSMEVAADGLFKALRLSTVAAASGYHGGYECWQTARRWAAALPLRASAENAALNLLPADGSWRYEDILDVSVTGATTRFMSKHAPALASALAPLPDPLPQYLADVWDGVNDGAWDQIDSRPEEFVSALSLPDEVGRPVNAVGCRMQRAHFGEQDADGWRLVRCDLLLADFRSCRNVERTDFTGSNWWSAILPPPARYHHSRLSNESAFRAWCASPPWTNPFFTGTWPHPFD</sequence>
<keyword evidence="2" id="KW-1185">Reference proteome</keyword>
<dbReference type="InterPro" id="IPR027417">
    <property type="entry name" value="P-loop_NTPase"/>
</dbReference>
<dbReference type="SUPFAM" id="SSF52540">
    <property type="entry name" value="P-loop containing nucleoside triphosphate hydrolases"/>
    <property type="match status" value="1"/>
</dbReference>
<gene>
    <name evidence="1" type="ORF">C8E87_8202</name>
</gene>
<dbReference type="EMBL" id="SNWR01000002">
    <property type="protein sequence ID" value="TDO32730.1"/>
    <property type="molecule type" value="Genomic_DNA"/>
</dbReference>
<comment type="caution">
    <text evidence="1">The sequence shown here is derived from an EMBL/GenBank/DDBJ whole genome shotgun (WGS) entry which is preliminary data.</text>
</comment>
<dbReference type="RefSeq" id="WP_166661443.1">
    <property type="nucleotide sequence ID" value="NZ_BOMD01000092.1"/>
</dbReference>
<evidence type="ECO:0000313" key="2">
    <source>
        <dbReference type="Proteomes" id="UP000294901"/>
    </source>
</evidence>
<organism evidence="1 2">
    <name type="scientific">Paractinoplanes brasiliensis</name>
    <dbReference type="NCBI Taxonomy" id="52695"/>
    <lineage>
        <taxon>Bacteria</taxon>
        <taxon>Bacillati</taxon>
        <taxon>Actinomycetota</taxon>
        <taxon>Actinomycetes</taxon>
        <taxon>Micromonosporales</taxon>
        <taxon>Micromonosporaceae</taxon>
        <taxon>Paractinoplanes</taxon>
    </lineage>
</organism>
<dbReference type="AlphaFoldDB" id="A0A4R6JAL3"/>
<dbReference type="Gene3D" id="3.40.50.300">
    <property type="entry name" value="P-loop containing nucleotide triphosphate hydrolases"/>
    <property type="match status" value="1"/>
</dbReference>
<proteinExistence type="predicted"/>
<reference evidence="1 2" key="1">
    <citation type="submission" date="2019-03" db="EMBL/GenBank/DDBJ databases">
        <title>Sequencing the genomes of 1000 actinobacteria strains.</title>
        <authorList>
            <person name="Klenk H.-P."/>
        </authorList>
    </citation>
    <scope>NUCLEOTIDE SEQUENCE [LARGE SCALE GENOMIC DNA]</scope>
    <source>
        <strain evidence="1 2">DSM 43805</strain>
    </source>
</reference>
<name>A0A4R6JAL3_9ACTN</name>
<accession>A0A4R6JAL3</accession>
<evidence type="ECO:0000313" key="1">
    <source>
        <dbReference type="EMBL" id="TDO32730.1"/>
    </source>
</evidence>